<dbReference type="Proteomes" id="UP000297452">
    <property type="component" value="Unassembled WGS sequence"/>
</dbReference>
<evidence type="ECO:0000256" key="1">
    <source>
        <dbReference type="SAM" id="MobiDB-lite"/>
    </source>
</evidence>
<dbReference type="EMBL" id="PQXJ01000297">
    <property type="protein sequence ID" value="TGO53378.1"/>
    <property type="molecule type" value="Genomic_DNA"/>
</dbReference>
<feature type="transmembrane region" description="Helical" evidence="2">
    <location>
        <begin position="349"/>
        <end position="368"/>
    </location>
</feature>
<sequence>MISLHYHRILLFFFLLFPSLILLFRFTYPHSLNFNLNLNPLSINNSNAPSRKQKYITQEGKPINQQTIIQLRAKINEGKYPALKKLLEDGVLGVGEQNGEKSGKGIGGEKIIHQLWHNPEGGFARRVERRGDGNVRVQEVDGGYGDGKGKGKIYVAEDKEGWEVSGGDGEIPREPLFSSSSEYKNEDTEGIEKLHETISSRIMGAPRNHGFVVELIDVLMGHNAPGVEGTRERERDRETGALVLTEKLMMGKREIFGEVWDAYHRRIEEGVLNVGVSVVANTSTSMGYKRGNSGREEMGLVDSVGWRVSVLLKGEGVGRGFFGLQPSNAKPPSPSKPQSKASHASPTHLLLLLLILVSISLLITLIFYSHYRSRTRKQPLLRRASSRYERGRRRERVLRSAGLGGGNGEFWFIGYGGGGYEGDGMQGMEKRGSLMIGKGEADGRE</sequence>
<gene>
    <name evidence="3" type="ORF">BOTNAR_0297g00110</name>
</gene>
<feature type="region of interest" description="Disordered" evidence="1">
    <location>
        <begin position="164"/>
        <end position="185"/>
    </location>
</feature>
<dbReference type="AlphaFoldDB" id="A0A4Z1HVV0"/>
<keyword evidence="2" id="KW-0472">Membrane</keyword>
<dbReference type="OrthoDB" id="3647at2759"/>
<keyword evidence="2" id="KW-0812">Transmembrane</keyword>
<feature type="region of interest" description="Disordered" evidence="1">
    <location>
        <begin position="323"/>
        <end position="342"/>
    </location>
</feature>
<dbReference type="STRING" id="278944.A0A4Z1HVV0"/>
<keyword evidence="4" id="KW-1185">Reference proteome</keyword>
<accession>A0A4Z1HVV0</accession>
<reference evidence="3 4" key="1">
    <citation type="submission" date="2017-12" db="EMBL/GenBank/DDBJ databases">
        <title>Comparative genomics of Botrytis spp.</title>
        <authorList>
            <person name="Valero-Jimenez C.A."/>
            <person name="Tapia P."/>
            <person name="Veloso J."/>
            <person name="Silva-Moreno E."/>
            <person name="Staats M."/>
            <person name="Valdes J.H."/>
            <person name="Van Kan J.A.L."/>
        </authorList>
    </citation>
    <scope>NUCLEOTIDE SEQUENCE [LARGE SCALE GENOMIC DNA]</scope>
    <source>
        <strain evidence="3 4">MUCL2120</strain>
    </source>
</reference>
<name>A0A4Z1HVV0_9HELO</name>
<protein>
    <submittedName>
        <fullName evidence="3">Uncharacterized protein</fullName>
    </submittedName>
</protein>
<organism evidence="3 4">
    <name type="scientific">Botryotinia narcissicola</name>
    <dbReference type="NCBI Taxonomy" id="278944"/>
    <lineage>
        <taxon>Eukaryota</taxon>
        <taxon>Fungi</taxon>
        <taxon>Dikarya</taxon>
        <taxon>Ascomycota</taxon>
        <taxon>Pezizomycotina</taxon>
        <taxon>Leotiomycetes</taxon>
        <taxon>Helotiales</taxon>
        <taxon>Sclerotiniaceae</taxon>
        <taxon>Botryotinia</taxon>
    </lineage>
</organism>
<evidence type="ECO:0000313" key="3">
    <source>
        <dbReference type="EMBL" id="TGO53378.1"/>
    </source>
</evidence>
<proteinExistence type="predicted"/>
<comment type="caution">
    <text evidence="3">The sequence shown here is derived from an EMBL/GenBank/DDBJ whole genome shotgun (WGS) entry which is preliminary data.</text>
</comment>
<evidence type="ECO:0000256" key="2">
    <source>
        <dbReference type="SAM" id="Phobius"/>
    </source>
</evidence>
<evidence type="ECO:0000313" key="4">
    <source>
        <dbReference type="Proteomes" id="UP000297452"/>
    </source>
</evidence>
<keyword evidence="2" id="KW-1133">Transmembrane helix</keyword>